<dbReference type="Gene3D" id="2.40.330.10">
    <property type="entry name" value="DNA-binding pseudobarrel domain"/>
    <property type="match status" value="1"/>
</dbReference>
<evidence type="ECO:0000256" key="5">
    <source>
        <dbReference type="ARBA" id="ARBA00023242"/>
    </source>
</evidence>
<gene>
    <name evidence="8" type="ORF">EJB05_13921</name>
</gene>
<accession>A0A5J9VXY2</accession>
<dbReference type="Pfam" id="PF02362">
    <property type="entry name" value="B3"/>
    <property type="match status" value="1"/>
</dbReference>
<keyword evidence="3" id="KW-0238">DNA-binding</keyword>
<protein>
    <recommendedName>
        <fullName evidence="7">TF-B3 domain-containing protein</fullName>
    </recommendedName>
</protein>
<feature type="region of interest" description="Disordered" evidence="6">
    <location>
        <begin position="1"/>
        <end position="82"/>
    </location>
</feature>
<organism evidence="8 9">
    <name type="scientific">Eragrostis curvula</name>
    <name type="common">weeping love grass</name>
    <dbReference type="NCBI Taxonomy" id="38414"/>
    <lineage>
        <taxon>Eukaryota</taxon>
        <taxon>Viridiplantae</taxon>
        <taxon>Streptophyta</taxon>
        <taxon>Embryophyta</taxon>
        <taxon>Tracheophyta</taxon>
        <taxon>Spermatophyta</taxon>
        <taxon>Magnoliopsida</taxon>
        <taxon>Liliopsida</taxon>
        <taxon>Poales</taxon>
        <taxon>Poaceae</taxon>
        <taxon>PACMAD clade</taxon>
        <taxon>Chloridoideae</taxon>
        <taxon>Eragrostideae</taxon>
        <taxon>Eragrostidinae</taxon>
        <taxon>Eragrostis</taxon>
    </lineage>
</organism>
<evidence type="ECO:0000256" key="3">
    <source>
        <dbReference type="ARBA" id="ARBA00023125"/>
    </source>
</evidence>
<evidence type="ECO:0000256" key="4">
    <source>
        <dbReference type="ARBA" id="ARBA00023163"/>
    </source>
</evidence>
<evidence type="ECO:0000313" key="9">
    <source>
        <dbReference type="Proteomes" id="UP000324897"/>
    </source>
</evidence>
<feature type="region of interest" description="Disordered" evidence="6">
    <location>
        <begin position="202"/>
        <end position="223"/>
    </location>
</feature>
<feature type="domain" description="TF-B3" evidence="7">
    <location>
        <begin position="268"/>
        <end position="344"/>
    </location>
</feature>
<dbReference type="GO" id="GO:0005634">
    <property type="term" value="C:nucleus"/>
    <property type="evidence" value="ECO:0007669"/>
    <property type="project" value="UniProtKB-SubCell"/>
</dbReference>
<comment type="subcellular location">
    <subcellularLocation>
        <location evidence="1">Nucleus</location>
    </subcellularLocation>
</comment>
<keyword evidence="9" id="KW-1185">Reference proteome</keyword>
<evidence type="ECO:0000256" key="2">
    <source>
        <dbReference type="ARBA" id="ARBA00023015"/>
    </source>
</evidence>
<feature type="compositionally biased region" description="Acidic residues" evidence="6">
    <location>
        <begin position="202"/>
        <end position="214"/>
    </location>
</feature>
<sequence>MSVGSERRVGGAGQVTSKRRVEDAAPMRRRWTPEWPGILTNDGGRGRRHPAEIQPGRTHGQGYALSGPSRAATHPPQRKLGDEAPAPMCRPFIIPSRLVMTGILPVAIHYFFEAYIGERVFICAPSGSVYSVLVESRDYGPVLGSGWIKTLYVENYQEHVKVLLEPAEDCRFRMRFFDEGIELPCVDPPVGPDLIIEFESDETDTDYSSSDDTEEGGRSSSDEEIHVDENRFILARNTKSTDDLVRRMEEVWEASSKEAKLYASRILPSHLSHSQFFFNTKFSRTIPRSCAEAILKMEGTAGSSKVTLMRSTDKICRITTGWNAFCADHKLKIGDVFVFSLSSVGSGWEIVLHRV</sequence>
<reference evidence="8 9" key="1">
    <citation type="journal article" date="2019" name="Sci. Rep.">
        <title>A high-quality genome of Eragrostis curvula grass provides insights into Poaceae evolution and supports new strategies to enhance forage quality.</title>
        <authorList>
            <person name="Carballo J."/>
            <person name="Santos B.A.C.M."/>
            <person name="Zappacosta D."/>
            <person name="Garbus I."/>
            <person name="Selva J.P."/>
            <person name="Gallo C.A."/>
            <person name="Diaz A."/>
            <person name="Albertini E."/>
            <person name="Caccamo M."/>
            <person name="Echenique V."/>
        </authorList>
    </citation>
    <scope>NUCLEOTIDE SEQUENCE [LARGE SCALE GENOMIC DNA]</scope>
    <source>
        <strain evidence="9">cv. Victoria</strain>
        <tissue evidence="8">Leaf</tissue>
    </source>
</reference>
<dbReference type="CDD" id="cd10017">
    <property type="entry name" value="B3_DNA"/>
    <property type="match status" value="1"/>
</dbReference>
<dbReference type="GO" id="GO:0003677">
    <property type="term" value="F:DNA binding"/>
    <property type="evidence" value="ECO:0007669"/>
    <property type="project" value="UniProtKB-KW"/>
</dbReference>
<dbReference type="InterPro" id="IPR003340">
    <property type="entry name" value="B3_DNA-bd"/>
</dbReference>
<dbReference type="Proteomes" id="UP000324897">
    <property type="component" value="Chromosome 4"/>
</dbReference>
<keyword evidence="5" id="KW-0539">Nucleus</keyword>
<evidence type="ECO:0000256" key="1">
    <source>
        <dbReference type="ARBA" id="ARBA00004123"/>
    </source>
</evidence>
<proteinExistence type="predicted"/>
<dbReference type="EMBL" id="RWGY01000007">
    <property type="protein sequence ID" value="TVU40456.1"/>
    <property type="molecule type" value="Genomic_DNA"/>
</dbReference>
<evidence type="ECO:0000259" key="7">
    <source>
        <dbReference type="Pfam" id="PF02362"/>
    </source>
</evidence>
<dbReference type="SUPFAM" id="SSF101936">
    <property type="entry name" value="DNA-binding pseudobarrel domain"/>
    <property type="match status" value="1"/>
</dbReference>
<evidence type="ECO:0000256" key="6">
    <source>
        <dbReference type="SAM" id="MobiDB-lite"/>
    </source>
</evidence>
<dbReference type="AlphaFoldDB" id="A0A5J9VXY2"/>
<dbReference type="Gramene" id="TVU40456">
    <property type="protein sequence ID" value="TVU40456"/>
    <property type="gene ID" value="EJB05_13921"/>
</dbReference>
<keyword evidence="4" id="KW-0804">Transcription</keyword>
<comment type="caution">
    <text evidence="8">The sequence shown here is derived from an EMBL/GenBank/DDBJ whole genome shotgun (WGS) entry which is preliminary data.</text>
</comment>
<name>A0A5J9VXY2_9POAL</name>
<dbReference type="InterPro" id="IPR015300">
    <property type="entry name" value="DNA-bd_pseudobarrel_sf"/>
</dbReference>
<evidence type="ECO:0000313" key="8">
    <source>
        <dbReference type="EMBL" id="TVU40456.1"/>
    </source>
</evidence>
<keyword evidence="2" id="KW-0805">Transcription regulation</keyword>
<feature type="non-terminal residue" evidence="8">
    <location>
        <position position="1"/>
    </location>
</feature>